<dbReference type="InterPro" id="IPR000209">
    <property type="entry name" value="Peptidase_S8/S53_dom"/>
</dbReference>
<gene>
    <name evidence="6" type="ORF">H2O64_12280</name>
</gene>
<keyword evidence="2" id="KW-0378">Hydrolase</keyword>
<keyword evidence="1" id="KW-0645">Protease</keyword>
<dbReference type="InterPro" id="IPR023828">
    <property type="entry name" value="Peptidase_S8_Ser-AS"/>
</dbReference>
<evidence type="ECO:0000256" key="1">
    <source>
        <dbReference type="ARBA" id="ARBA00022670"/>
    </source>
</evidence>
<dbReference type="InterPro" id="IPR050819">
    <property type="entry name" value="Tripeptidyl-peptidase_I"/>
</dbReference>
<comment type="caution">
    <text evidence="6">The sequence shown here is derived from an EMBL/GenBank/DDBJ whole genome shotgun (WGS) entry which is preliminary data.</text>
</comment>
<evidence type="ECO:0000256" key="2">
    <source>
        <dbReference type="ARBA" id="ARBA00022801"/>
    </source>
</evidence>
<dbReference type="Gene3D" id="3.40.50.200">
    <property type="entry name" value="Peptidase S8/S53 domain"/>
    <property type="match status" value="1"/>
</dbReference>
<accession>A0ABR7QA55</accession>
<feature type="domain" description="Peptidase S53" evidence="5">
    <location>
        <begin position="168"/>
        <end position="511"/>
    </location>
</feature>
<feature type="region of interest" description="Disordered" evidence="4">
    <location>
        <begin position="121"/>
        <end position="141"/>
    </location>
</feature>
<dbReference type="Proteomes" id="UP000619238">
    <property type="component" value="Unassembled WGS sequence"/>
</dbReference>
<dbReference type="RefSeq" id="WP_187562498.1">
    <property type="nucleotide sequence ID" value="NZ_JACGWS010000007.1"/>
</dbReference>
<dbReference type="PANTHER" id="PTHR14218:SF15">
    <property type="entry name" value="TRIPEPTIDYL-PEPTIDASE 1"/>
    <property type="match status" value="1"/>
</dbReference>
<evidence type="ECO:0000313" key="7">
    <source>
        <dbReference type="Proteomes" id="UP000619238"/>
    </source>
</evidence>
<keyword evidence="7" id="KW-1185">Reference proteome</keyword>
<dbReference type="PANTHER" id="PTHR14218">
    <property type="entry name" value="PROTEASE S8 TRIPEPTIDYL PEPTIDASE I CLN2"/>
    <property type="match status" value="1"/>
</dbReference>
<reference evidence="6 7" key="1">
    <citation type="submission" date="2020-07" db="EMBL/GenBank/DDBJ databases">
        <title>Description of Kordia aestuariivivens sp. nov., isolated from a tidal flat.</title>
        <authorList>
            <person name="Park S."/>
            <person name="Yoon J.-H."/>
        </authorList>
    </citation>
    <scope>NUCLEOTIDE SEQUENCE [LARGE SCALE GENOMIC DNA]</scope>
    <source>
        <strain evidence="6 7">YSTF-M3</strain>
    </source>
</reference>
<evidence type="ECO:0000259" key="5">
    <source>
        <dbReference type="PROSITE" id="PS51695"/>
    </source>
</evidence>
<dbReference type="Pfam" id="PF00082">
    <property type="entry name" value="Peptidase_S8"/>
    <property type="match status" value="1"/>
</dbReference>
<dbReference type="EMBL" id="JACGWS010000007">
    <property type="protein sequence ID" value="MBC8755445.1"/>
    <property type="molecule type" value="Genomic_DNA"/>
</dbReference>
<proteinExistence type="predicted"/>
<dbReference type="PROSITE" id="PS00138">
    <property type="entry name" value="SUBTILASE_SER"/>
    <property type="match status" value="1"/>
</dbReference>
<dbReference type="PROSITE" id="PS51695">
    <property type="entry name" value="SEDOLISIN"/>
    <property type="match status" value="1"/>
</dbReference>
<evidence type="ECO:0000313" key="6">
    <source>
        <dbReference type="EMBL" id="MBC8755445.1"/>
    </source>
</evidence>
<evidence type="ECO:0000256" key="4">
    <source>
        <dbReference type="SAM" id="MobiDB-lite"/>
    </source>
</evidence>
<protein>
    <submittedName>
        <fullName evidence="6">S53 family peptidase</fullName>
    </submittedName>
</protein>
<sequence>MEATQENTSQGDVLEIKVYVPINEVTERQQGIIDNAIKKHPRDRKYLSNTSHGKIFAPSKNEADAIIEHAKSKNWEVTYDKKAREITIKVKSENGIGSDNTNPSLHEALKFLNTQGDIHLDSKDQENRDTASPEDIVDPTKKTGFVKTNQEKRVGRGTAIPIQEPKHGHSALEIAEVYNFPEGDGAKQTIGIIELGGKFEESDLKTFFAQYDMKVPKIQVVGEPATTPINDNVEVTADIQVAGVLAPKAKLVIYYGTSILNAMKSALADTKNKLSVISISWAGSELGYSLQEITELNNVFKEAALKGITVIGASGDNGALNKLKFANVNVPVNFEHVLGCGGTKLNIANDEIISETVWNESTPQTQIGSGGGFSQRVSEPRYQKTAIQNYITKYPQFEPYQRAGGKGIPDVGANAADASGYAVFFEGNWVKIGGTSLATPLWAALIARINQNLGYNLGFITEHLYELMDSPAFDQIIEGNNNLYLAASGWNPCTGLGTPNGQKLMEAIEGLE</sequence>
<feature type="compositionally biased region" description="Basic and acidic residues" evidence="4">
    <location>
        <begin position="121"/>
        <end position="131"/>
    </location>
</feature>
<keyword evidence="3" id="KW-0720">Serine protease</keyword>
<dbReference type="CDD" id="cd04056">
    <property type="entry name" value="Peptidases_S53"/>
    <property type="match status" value="1"/>
</dbReference>
<dbReference type="InterPro" id="IPR036852">
    <property type="entry name" value="Peptidase_S8/S53_dom_sf"/>
</dbReference>
<dbReference type="SUPFAM" id="SSF52743">
    <property type="entry name" value="Subtilisin-like"/>
    <property type="match status" value="1"/>
</dbReference>
<dbReference type="InterPro" id="IPR030400">
    <property type="entry name" value="Sedolisin_dom"/>
</dbReference>
<organism evidence="6 7">
    <name type="scientific">Kordia aestuariivivens</name>
    <dbReference type="NCBI Taxonomy" id="2759037"/>
    <lineage>
        <taxon>Bacteria</taxon>
        <taxon>Pseudomonadati</taxon>
        <taxon>Bacteroidota</taxon>
        <taxon>Flavobacteriia</taxon>
        <taxon>Flavobacteriales</taxon>
        <taxon>Flavobacteriaceae</taxon>
        <taxon>Kordia</taxon>
    </lineage>
</organism>
<name>A0ABR7QA55_9FLAO</name>
<evidence type="ECO:0000256" key="3">
    <source>
        <dbReference type="ARBA" id="ARBA00022825"/>
    </source>
</evidence>